<feature type="domain" description="PIN" evidence="8">
    <location>
        <begin position="2"/>
        <end position="116"/>
    </location>
</feature>
<dbReference type="PANTHER" id="PTHR33653">
    <property type="entry name" value="RIBONUCLEASE VAPC2"/>
    <property type="match status" value="1"/>
</dbReference>
<evidence type="ECO:0000256" key="4">
    <source>
        <dbReference type="ARBA" id="ARBA00022723"/>
    </source>
</evidence>
<reference evidence="9 10" key="1">
    <citation type="submission" date="2023-01" db="EMBL/GenBank/DDBJ databases">
        <title>Characterization of estradiol degrading bacteria Microbacterium sp. MZT7 and reveal degrading genes through genome analysis.</title>
        <authorList>
            <person name="Hao P."/>
            <person name="Gao Y."/>
        </authorList>
    </citation>
    <scope>NUCLEOTIDE SEQUENCE [LARGE SCALE GENOMIC DNA]</scope>
    <source>
        <strain evidence="9 10">MZT7</strain>
    </source>
</reference>
<evidence type="ECO:0000313" key="9">
    <source>
        <dbReference type="EMBL" id="UGS25715.1"/>
    </source>
</evidence>
<accession>A0ABY3RRY9</accession>
<dbReference type="EMBL" id="CP082781">
    <property type="protein sequence ID" value="UGS25715.1"/>
    <property type="molecule type" value="Genomic_DNA"/>
</dbReference>
<keyword evidence="4" id="KW-0479">Metal-binding</keyword>
<evidence type="ECO:0000259" key="8">
    <source>
        <dbReference type="Pfam" id="PF01850"/>
    </source>
</evidence>
<dbReference type="SUPFAM" id="SSF88723">
    <property type="entry name" value="PIN domain-like"/>
    <property type="match status" value="1"/>
</dbReference>
<keyword evidence="6" id="KW-0460">Magnesium</keyword>
<protein>
    <recommendedName>
        <fullName evidence="8">PIN domain-containing protein</fullName>
    </recommendedName>
</protein>
<dbReference type="InterPro" id="IPR050556">
    <property type="entry name" value="Type_II_TA_system_RNase"/>
</dbReference>
<dbReference type="InterPro" id="IPR029060">
    <property type="entry name" value="PIN-like_dom_sf"/>
</dbReference>
<evidence type="ECO:0000256" key="1">
    <source>
        <dbReference type="ARBA" id="ARBA00001946"/>
    </source>
</evidence>
<keyword evidence="5" id="KW-0378">Hydrolase</keyword>
<evidence type="ECO:0000256" key="3">
    <source>
        <dbReference type="ARBA" id="ARBA00022722"/>
    </source>
</evidence>
<organism evidence="9 10">
    <name type="scientific">Microbacterium resistens</name>
    <dbReference type="NCBI Taxonomy" id="156977"/>
    <lineage>
        <taxon>Bacteria</taxon>
        <taxon>Bacillati</taxon>
        <taxon>Actinomycetota</taxon>
        <taxon>Actinomycetes</taxon>
        <taxon>Micrococcales</taxon>
        <taxon>Microbacteriaceae</taxon>
        <taxon>Microbacterium</taxon>
    </lineage>
</organism>
<keyword evidence="10" id="KW-1185">Reference proteome</keyword>
<evidence type="ECO:0000256" key="7">
    <source>
        <dbReference type="ARBA" id="ARBA00038093"/>
    </source>
</evidence>
<evidence type="ECO:0000313" key="10">
    <source>
        <dbReference type="Proteomes" id="UP001199642"/>
    </source>
</evidence>
<dbReference type="Gene3D" id="3.40.50.1010">
    <property type="entry name" value="5'-nuclease"/>
    <property type="match status" value="1"/>
</dbReference>
<proteinExistence type="inferred from homology"/>
<evidence type="ECO:0000256" key="6">
    <source>
        <dbReference type="ARBA" id="ARBA00022842"/>
    </source>
</evidence>
<gene>
    <name evidence="9" type="ORF">K8F61_13725</name>
</gene>
<evidence type="ECO:0000256" key="2">
    <source>
        <dbReference type="ARBA" id="ARBA00022649"/>
    </source>
</evidence>
<dbReference type="RefSeq" id="WP_231819515.1">
    <property type="nucleotide sequence ID" value="NZ_CP082781.1"/>
</dbReference>
<comment type="cofactor">
    <cofactor evidence="1">
        <name>Mg(2+)</name>
        <dbReference type="ChEBI" id="CHEBI:18420"/>
    </cofactor>
</comment>
<keyword evidence="2" id="KW-1277">Toxin-antitoxin system</keyword>
<dbReference type="InterPro" id="IPR002716">
    <property type="entry name" value="PIN_dom"/>
</dbReference>
<evidence type="ECO:0000256" key="5">
    <source>
        <dbReference type="ARBA" id="ARBA00022801"/>
    </source>
</evidence>
<dbReference type="Proteomes" id="UP001199642">
    <property type="component" value="Chromosome"/>
</dbReference>
<comment type="similarity">
    <text evidence="7">Belongs to the PINc/VapC protein family.</text>
</comment>
<name>A0ABY3RRY9_9MICO</name>
<keyword evidence="3" id="KW-0540">Nuclease</keyword>
<sequence>MILLDTNVLIRLKEITLPDAEICVSAISLAEMRFGVDSARTPAVRRQRLRQLVAIDELMGHEWMPFEDRAASGTGFLASVVAATRPSHARSRDIMLAGHAYALGAALLTLNPRDFALVSEHVEILAPDRPVAGERPAGGGSGRG</sequence>
<dbReference type="PANTHER" id="PTHR33653:SF1">
    <property type="entry name" value="RIBONUCLEASE VAPC2"/>
    <property type="match status" value="1"/>
</dbReference>
<dbReference type="Pfam" id="PF01850">
    <property type="entry name" value="PIN"/>
    <property type="match status" value="1"/>
</dbReference>